<dbReference type="PROSITE" id="PS00687">
    <property type="entry name" value="ALDEHYDE_DEHYDR_GLU"/>
    <property type="match status" value="1"/>
</dbReference>
<dbReference type="FunFam" id="3.40.309.10:FF:000012">
    <property type="entry name" value="Betaine aldehyde dehydrogenase"/>
    <property type="match status" value="1"/>
</dbReference>
<evidence type="ECO:0000313" key="8">
    <source>
        <dbReference type="EMBL" id="AAF12231.1"/>
    </source>
</evidence>
<dbReference type="PANTHER" id="PTHR42804:SF1">
    <property type="entry name" value="ALDEHYDE DEHYDROGENASE-RELATED"/>
    <property type="match status" value="1"/>
</dbReference>
<dbReference type="InterPro" id="IPR016163">
    <property type="entry name" value="Ald_DH_C"/>
</dbReference>
<evidence type="ECO:0000256" key="4">
    <source>
        <dbReference type="ARBA" id="ARBA00049194"/>
    </source>
</evidence>
<dbReference type="SUPFAM" id="SSF53720">
    <property type="entry name" value="ALDH-like"/>
    <property type="match status" value="1"/>
</dbReference>
<dbReference type="PIR" id="A75608">
    <property type="entry name" value="A75608"/>
</dbReference>
<dbReference type="EC" id="1.2.1.3" evidence="3"/>
<dbReference type="EMBL" id="AE001825">
    <property type="protein sequence ID" value="AAF12231.1"/>
    <property type="molecule type" value="Genomic_DNA"/>
</dbReference>
<dbReference type="InterPro" id="IPR029510">
    <property type="entry name" value="Ald_DH_CS_GLU"/>
</dbReference>
<protein>
    <recommendedName>
        <fullName evidence="3">aldehyde dehydrogenase (NAD(+))</fullName>
        <ecNumber evidence="3">1.2.1.3</ecNumber>
    </recommendedName>
</protein>
<gene>
    <name evidence="8" type="ordered locus">DR_A0126</name>
</gene>
<evidence type="ECO:0000259" key="7">
    <source>
        <dbReference type="Pfam" id="PF00171"/>
    </source>
</evidence>
<keyword evidence="2 6" id="KW-0560">Oxidoreductase</keyword>
<evidence type="ECO:0000256" key="5">
    <source>
        <dbReference type="PROSITE-ProRule" id="PRU10007"/>
    </source>
</evidence>
<dbReference type="PATRIC" id="fig|243230.17.peg.3013"/>
<dbReference type="STRING" id="243230.DR_A0126"/>
<dbReference type="HOGENOM" id="CLU_005391_0_0_0"/>
<name>Q9RZ27_DEIRA</name>
<dbReference type="InterPro" id="IPR015590">
    <property type="entry name" value="Aldehyde_DH_dom"/>
</dbReference>
<dbReference type="KEGG" id="dra:DR_A0126"/>
<dbReference type="PaxDb" id="243230-DR_A0126"/>
<dbReference type="Proteomes" id="UP000002524">
    <property type="component" value="Chromosome 2"/>
</dbReference>
<dbReference type="Gene3D" id="3.40.605.10">
    <property type="entry name" value="Aldehyde Dehydrogenase, Chain A, domain 1"/>
    <property type="match status" value="1"/>
</dbReference>
<feature type="active site" evidence="5">
    <location>
        <position position="263"/>
    </location>
</feature>
<evidence type="ECO:0000256" key="2">
    <source>
        <dbReference type="ARBA" id="ARBA00023002"/>
    </source>
</evidence>
<sequence length="495" mass="52287">MTAEPQVSPAPTPPPAAPLLVRDRLFIGGEWVTPCGQGTLEVVNSATEEVMGTVPEGTPEDAERAILAARAAFDSWSQTPAEERAALLERISRGLNERQSEIAALVAQEVGMPFVLSNVIQVGLPAVTFMSMAEEIRQLPAEETLASSLLLREPVGVVAAITPWNYPLHQIAAKVAPALAAGCTVVLKPSEVAPLNAFVLAEIIEAAGAPAGVFNLVTGTGPVVGEVLAAHPEVDMVSFTGSTAAGKRVSELAARTVKRVALELGGKSPYLILDDADLSGEALVQAVMNGIQGCYLNSGQTCSALTRMLVPRSRLPEVEAVAQAVVSQVKVGSPFDAATTLGPLVSDVQRERVRGHIRQGVAEGARLIAGGAESPEGLERGYYVQPTIFSDVTPEMTIAREEIFGPVLVIQPYEDEEDAVRIANATHYGLAGGVWSSDRERAVRVARRLRTGQVSINGGAFNPVAPFGGYKQSGNGREFGRLGLEEFMEVKALQF</sequence>
<dbReference type="InParanoid" id="Q9RZ27"/>
<dbReference type="PROSITE" id="PS00070">
    <property type="entry name" value="ALDEHYDE_DEHYDR_CYS"/>
    <property type="match status" value="1"/>
</dbReference>
<comment type="catalytic activity">
    <reaction evidence="4">
        <text>an aldehyde + NAD(+) + H2O = a carboxylate + NADH + 2 H(+)</text>
        <dbReference type="Rhea" id="RHEA:16185"/>
        <dbReference type="ChEBI" id="CHEBI:15377"/>
        <dbReference type="ChEBI" id="CHEBI:15378"/>
        <dbReference type="ChEBI" id="CHEBI:17478"/>
        <dbReference type="ChEBI" id="CHEBI:29067"/>
        <dbReference type="ChEBI" id="CHEBI:57540"/>
        <dbReference type="ChEBI" id="CHEBI:57945"/>
        <dbReference type="EC" id="1.2.1.3"/>
    </reaction>
</comment>
<dbReference type="GO" id="GO:0004029">
    <property type="term" value="F:aldehyde dehydrogenase (NAD+) activity"/>
    <property type="evidence" value="ECO:0007669"/>
    <property type="project" value="UniProtKB-EC"/>
</dbReference>
<evidence type="ECO:0000313" key="9">
    <source>
        <dbReference type="Proteomes" id="UP000002524"/>
    </source>
</evidence>
<dbReference type="PANTHER" id="PTHR42804">
    <property type="entry name" value="ALDEHYDE DEHYDROGENASE"/>
    <property type="match status" value="1"/>
</dbReference>
<dbReference type="AlphaFoldDB" id="Q9RZ27"/>
<dbReference type="Gene3D" id="3.40.309.10">
    <property type="entry name" value="Aldehyde Dehydrogenase, Chain A, domain 2"/>
    <property type="match status" value="1"/>
</dbReference>
<proteinExistence type="inferred from homology"/>
<dbReference type="InterPro" id="IPR016160">
    <property type="entry name" value="Ald_DH_CS_CYS"/>
</dbReference>
<dbReference type="InterPro" id="IPR016161">
    <property type="entry name" value="Ald_DH/histidinol_DH"/>
</dbReference>
<accession>Q9RZ27</accession>
<evidence type="ECO:0000256" key="3">
    <source>
        <dbReference type="ARBA" id="ARBA00024226"/>
    </source>
</evidence>
<reference evidence="8 9" key="1">
    <citation type="journal article" date="1999" name="Science">
        <title>Genome sequence of the radioresistant bacterium Deinococcus radiodurans R1.</title>
        <authorList>
            <person name="White O."/>
            <person name="Eisen J.A."/>
            <person name="Heidelberg J.F."/>
            <person name="Hickey E.K."/>
            <person name="Peterson J.D."/>
            <person name="Dodson R.J."/>
            <person name="Haft D.H."/>
            <person name="Gwinn M.L."/>
            <person name="Nelson W.C."/>
            <person name="Richardson D.L."/>
            <person name="Moffat K.S."/>
            <person name="Qin H."/>
            <person name="Jiang L."/>
            <person name="Pamphile W."/>
            <person name="Crosby M."/>
            <person name="Shen M."/>
            <person name="Vamathevan J.J."/>
            <person name="Lam P."/>
            <person name="McDonald L."/>
            <person name="Utterback T."/>
            <person name="Zalewski C."/>
            <person name="Makarova K.S."/>
            <person name="Aravind L."/>
            <person name="Daly M.J."/>
            <person name="Minton K.W."/>
            <person name="Fleischmann R.D."/>
            <person name="Ketchum K.A."/>
            <person name="Nelson K.E."/>
            <person name="Salzberg S."/>
            <person name="Smith H.O."/>
            <person name="Venter J.C."/>
            <person name="Fraser C.M."/>
        </authorList>
    </citation>
    <scope>NUCLEOTIDE SEQUENCE [LARGE SCALE GENOMIC DNA]</scope>
    <source>
        <strain evidence="9">ATCC 13939 / DSM 20539 / JCM 16871 / LMG 4051 / NBRC 15346 / NCIMB 9279 / R1 / VKM B-1422</strain>
    </source>
</reference>
<feature type="domain" description="Aldehyde dehydrogenase" evidence="7">
    <location>
        <begin position="31"/>
        <end position="492"/>
    </location>
</feature>
<keyword evidence="9" id="KW-1185">Reference proteome</keyword>
<dbReference type="FunFam" id="3.40.605.10:FF:000007">
    <property type="entry name" value="NAD/NADP-dependent betaine aldehyde dehydrogenase"/>
    <property type="match status" value="1"/>
</dbReference>
<dbReference type="OrthoDB" id="9762913at2"/>
<dbReference type="Pfam" id="PF00171">
    <property type="entry name" value="Aldedh"/>
    <property type="match status" value="1"/>
</dbReference>
<dbReference type="EnsemblBacteria" id="AAF12231">
    <property type="protein sequence ID" value="AAF12231"/>
    <property type="gene ID" value="DR_A0126"/>
</dbReference>
<organism evidence="8 9">
    <name type="scientific">Deinococcus radiodurans (strain ATCC 13939 / DSM 20539 / JCM 16871 / CCUG 27074 / LMG 4051 / NBRC 15346 / NCIMB 9279 / VKM B-1422 / R1)</name>
    <dbReference type="NCBI Taxonomy" id="243230"/>
    <lineage>
        <taxon>Bacteria</taxon>
        <taxon>Thermotogati</taxon>
        <taxon>Deinococcota</taxon>
        <taxon>Deinococci</taxon>
        <taxon>Deinococcales</taxon>
        <taxon>Deinococcaceae</taxon>
        <taxon>Deinococcus</taxon>
    </lineage>
</organism>
<dbReference type="GeneID" id="69519022"/>
<dbReference type="CDD" id="cd07138">
    <property type="entry name" value="ALDH_CddD_SSP0762"/>
    <property type="match status" value="1"/>
</dbReference>
<dbReference type="InterPro" id="IPR016162">
    <property type="entry name" value="Ald_DH_N"/>
</dbReference>
<dbReference type="eggNOG" id="COG1012">
    <property type="taxonomic scope" value="Bacteria"/>
</dbReference>
<dbReference type="RefSeq" id="WP_010889386.1">
    <property type="nucleotide sequence ID" value="NC_001264.1"/>
</dbReference>
<comment type="similarity">
    <text evidence="1 6">Belongs to the aldehyde dehydrogenase family.</text>
</comment>
<evidence type="ECO:0000256" key="1">
    <source>
        <dbReference type="ARBA" id="ARBA00009986"/>
    </source>
</evidence>
<evidence type="ECO:0000256" key="6">
    <source>
        <dbReference type="RuleBase" id="RU003345"/>
    </source>
</evidence>